<keyword evidence="5 10" id="KW-0375">Hydrogen ion transport</keyword>
<keyword evidence="7 10" id="KW-0472">Membrane</keyword>
<dbReference type="PANTHER" id="PTHR11693">
    <property type="entry name" value="ATP SYNTHASE GAMMA CHAIN"/>
    <property type="match status" value="1"/>
</dbReference>
<proteinExistence type="inferred from homology"/>
<dbReference type="GO" id="GO:0042777">
    <property type="term" value="P:proton motive force-driven plasma membrane ATP synthesis"/>
    <property type="evidence" value="ECO:0007669"/>
    <property type="project" value="UniProtKB-UniRule"/>
</dbReference>
<comment type="similarity">
    <text evidence="3 10">Belongs to the ATPase gamma chain family.</text>
</comment>
<evidence type="ECO:0000256" key="1">
    <source>
        <dbReference type="ARBA" id="ARBA00003456"/>
    </source>
</evidence>
<keyword evidence="8 10" id="KW-0139">CF(1)</keyword>
<dbReference type="Pfam" id="PF00231">
    <property type="entry name" value="ATP-synt"/>
    <property type="match status" value="1"/>
</dbReference>
<evidence type="ECO:0000256" key="10">
    <source>
        <dbReference type="HAMAP-Rule" id="MF_00815"/>
    </source>
</evidence>
<evidence type="ECO:0000256" key="8">
    <source>
        <dbReference type="ARBA" id="ARBA00023196"/>
    </source>
</evidence>
<dbReference type="GO" id="GO:0046933">
    <property type="term" value="F:proton-transporting ATP synthase activity, rotational mechanism"/>
    <property type="evidence" value="ECO:0007669"/>
    <property type="project" value="UniProtKB-UniRule"/>
</dbReference>
<accession>A0A084F1B6</accession>
<evidence type="ECO:0000256" key="5">
    <source>
        <dbReference type="ARBA" id="ARBA00022781"/>
    </source>
</evidence>
<dbReference type="InterPro" id="IPR035968">
    <property type="entry name" value="ATP_synth_F1_ATPase_gsu"/>
</dbReference>
<dbReference type="PRINTS" id="PR00126">
    <property type="entry name" value="ATPASEGAMMA"/>
</dbReference>
<comment type="subcellular location">
    <subcellularLocation>
        <location evidence="10">Cell membrane</location>
        <topology evidence="10">Peripheral membrane protein</topology>
    </subcellularLocation>
    <subcellularLocation>
        <location evidence="2">Membrane</location>
        <topology evidence="2">Peripheral membrane protein</topology>
    </subcellularLocation>
</comment>
<comment type="caution">
    <text evidence="11">The sequence shown here is derived from an EMBL/GenBank/DDBJ whole genome shotgun (WGS) entry which is preliminary data.</text>
</comment>
<dbReference type="GO" id="GO:0005886">
    <property type="term" value="C:plasma membrane"/>
    <property type="evidence" value="ECO:0007669"/>
    <property type="project" value="UniProtKB-SubCell"/>
</dbReference>
<dbReference type="Proteomes" id="UP000028537">
    <property type="component" value="Unassembled WGS sequence"/>
</dbReference>
<evidence type="ECO:0000256" key="7">
    <source>
        <dbReference type="ARBA" id="ARBA00023136"/>
    </source>
</evidence>
<evidence type="ECO:0000256" key="2">
    <source>
        <dbReference type="ARBA" id="ARBA00004170"/>
    </source>
</evidence>
<dbReference type="Gene3D" id="1.10.287.80">
    <property type="entry name" value="ATP synthase, gamma subunit, helix hairpin domain"/>
    <property type="match status" value="1"/>
</dbReference>
<keyword evidence="9 10" id="KW-0066">ATP synthesis</keyword>
<dbReference type="GO" id="GO:0005524">
    <property type="term" value="F:ATP binding"/>
    <property type="evidence" value="ECO:0007669"/>
    <property type="project" value="UniProtKB-UniRule"/>
</dbReference>
<protein>
    <recommendedName>
        <fullName evidence="10">ATP synthase gamma chain</fullName>
    </recommendedName>
    <alternativeName>
        <fullName evidence="10">ATP synthase F1 sector gamma subunit</fullName>
    </alternativeName>
    <alternativeName>
        <fullName evidence="10">F-ATPase gamma subunit</fullName>
    </alternativeName>
</protein>
<dbReference type="SUPFAM" id="SSF52943">
    <property type="entry name" value="ATP synthase (F1-ATPase), gamma subunit"/>
    <property type="match status" value="1"/>
</dbReference>
<evidence type="ECO:0000313" key="12">
    <source>
        <dbReference type="Proteomes" id="UP000028537"/>
    </source>
</evidence>
<evidence type="ECO:0000313" key="11">
    <source>
        <dbReference type="EMBL" id="KEZ24008.1"/>
    </source>
</evidence>
<evidence type="ECO:0000256" key="6">
    <source>
        <dbReference type="ARBA" id="ARBA00023065"/>
    </source>
</evidence>
<comment type="function">
    <text evidence="1 10">Produces ATP from ADP in the presence of a proton gradient across the membrane. The gamma chain is believed to be important in regulating ATPase activity and the flow of protons through the CF(0) complex.</text>
</comment>
<dbReference type="Gene3D" id="3.40.1380.10">
    <property type="match status" value="1"/>
</dbReference>
<reference evidence="11 12" key="1">
    <citation type="submission" date="2014-02" db="EMBL/GenBank/DDBJ databases">
        <title>Genome sequence of Ureaplasma diversum strain 246.</title>
        <authorList>
            <person name="Sirand-Pugnet P."/>
            <person name="Breton M."/>
            <person name="Dordet-Frisoni E."/>
            <person name="Baranowski E."/>
            <person name="Barre A."/>
            <person name="Couture C."/>
            <person name="Dupuy V."/>
            <person name="Gaurivaud P."/>
            <person name="Jacob D."/>
            <person name="Lemaitre C."/>
            <person name="Manso-Silvan L."/>
            <person name="Nikolski M."/>
            <person name="Nouvel L.-X."/>
            <person name="Poumarat F."/>
            <person name="Tardy F."/>
            <person name="Thebault P."/>
            <person name="Theil S."/>
            <person name="Citti C."/>
            <person name="Thiaucourt F."/>
            <person name="Blanchard A."/>
        </authorList>
    </citation>
    <scope>NUCLEOTIDE SEQUENCE [LARGE SCALE GENOMIC DNA]</scope>
    <source>
        <strain evidence="11 12">NCTC 246</strain>
    </source>
</reference>
<evidence type="ECO:0000256" key="3">
    <source>
        <dbReference type="ARBA" id="ARBA00007681"/>
    </source>
</evidence>
<keyword evidence="10" id="KW-1003">Cell membrane</keyword>
<sequence>MSLDMIKRKIASIQSTAKTTNAMKLVATAKLKRQRNKLADIQTYYENYYEVIGLLLSVVKDVDFLTIPNAKKRTLYITINSTMGLAGSYNFNVNRLVNELIKSEDITFTIGRKGNDNMRITKRQHQVNKFLNLNDNDMTFEMALAIGKEALELYLNGEVNTIKVVYTKFVNAISFEPEVISVLPFNKDEVIKKNNIGLELEHDNIIFQPNKEDIIKMILPSYVAIVLFDALLNSNISENASRRNAMEAATKNARSLADTYKLTYNTLRQGKITSEITEIVAGSDDE</sequence>
<dbReference type="CDD" id="cd12151">
    <property type="entry name" value="F1-ATPase_gamma"/>
    <property type="match status" value="1"/>
</dbReference>
<dbReference type="AlphaFoldDB" id="A0A084F1B6"/>
<dbReference type="eggNOG" id="COG0224">
    <property type="taxonomic scope" value="Bacteria"/>
</dbReference>
<evidence type="ECO:0000256" key="9">
    <source>
        <dbReference type="ARBA" id="ARBA00023310"/>
    </source>
</evidence>
<gene>
    <name evidence="10 11" type="primary">atpG</name>
    <name evidence="11" type="ORF">UDIV_1770</name>
</gene>
<dbReference type="OrthoDB" id="9812769at2"/>
<organism evidence="11 12">
    <name type="scientific">Ureaplasma diversum NCTC 246</name>
    <dbReference type="NCBI Taxonomy" id="1188241"/>
    <lineage>
        <taxon>Bacteria</taxon>
        <taxon>Bacillati</taxon>
        <taxon>Mycoplasmatota</taxon>
        <taxon>Mycoplasmoidales</taxon>
        <taxon>Mycoplasmoidaceae</taxon>
        <taxon>Ureaplasma</taxon>
    </lineage>
</organism>
<name>A0A084F1B6_9BACT</name>
<dbReference type="NCBIfam" id="TIGR01146">
    <property type="entry name" value="ATPsyn_F1gamma"/>
    <property type="match status" value="1"/>
</dbReference>
<evidence type="ECO:0000256" key="4">
    <source>
        <dbReference type="ARBA" id="ARBA00022448"/>
    </source>
</evidence>
<keyword evidence="12" id="KW-1185">Reference proteome</keyword>
<keyword evidence="4 10" id="KW-0813">Transport</keyword>
<dbReference type="PANTHER" id="PTHR11693:SF22">
    <property type="entry name" value="ATP SYNTHASE SUBUNIT GAMMA, MITOCHONDRIAL"/>
    <property type="match status" value="1"/>
</dbReference>
<keyword evidence="6 10" id="KW-0406">Ion transport</keyword>
<dbReference type="EMBL" id="JFDP01000029">
    <property type="protein sequence ID" value="KEZ24008.1"/>
    <property type="molecule type" value="Genomic_DNA"/>
</dbReference>
<dbReference type="HAMAP" id="MF_00815">
    <property type="entry name" value="ATP_synth_gamma_bact"/>
    <property type="match status" value="1"/>
</dbReference>
<dbReference type="InterPro" id="IPR000131">
    <property type="entry name" value="ATP_synth_F1_gsu"/>
</dbReference>
<comment type="subunit">
    <text evidence="10">F-type ATPases have 2 components, CF(1) - the catalytic core - and CF(0) - the membrane proton channel. CF(1) has five subunits: alpha(3), beta(3), gamma(1), delta(1), epsilon(1). CF(0) has three main subunits: a, b and c.</text>
</comment>
<dbReference type="GO" id="GO:0045259">
    <property type="term" value="C:proton-transporting ATP synthase complex"/>
    <property type="evidence" value="ECO:0007669"/>
    <property type="project" value="UniProtKB-KW"/>
</dbReference>
<dbReference type="RefSeq" id="WP_038102077.1">
    <property type="nucleotide sequence ID" value="NZ_JFDP01000029.1"/>
</dbReference>